<evidence type="ECO:0000256" key="7">
    <source>
        <dbReference type="RuleBase" id="RU003346"/>
    </source>
</evidence>
<dbReference type="PROSITE" id="PS00217">
    <property type="entry name" value="SUGAR_TRANSPORT_2"/>
    <property type="match status" value="1"/>
</dbReference>
<comment type="subcellular location">
    <subcellularLocation>
        <location evidence="1">Membrane</location>
        <topology evidence="1">Multi-pass membrane protein</topology>
    </subcellularLocation>
</comment>
<proteinExistence type="inferred from homology"/>
<evidence type="ECO:0000259" key="9">
    <source>
        <dbReference type="PROSITE" id="PS50850"/>
    </source>
</evidence>
<dbReference type="InterPro" id="IPR036259">
    <property type="entry name" value="MFS_trans_sf"/>
</dbReference>
<feature type="transmembrane region" description="Helical" evidence="8">
    <location>
        <begin position="7"/>
        <end position="25"/>
    </location>
</feature>
<dbReference type="InterPro" id="IPR003663">
    <property type="entry name" value="Sugar/inositol_transpt"/>
</dbReference>
<dbReference type="InterPro" id="IPR020846">
    <property type="entry name" value="MFS_dom"/>
</dbReference>
<gene>
    <name evidence="10" type="ORF">KCU76_g4964</name>
</gene>
<evidence type="ECO:0000256" key="6">
    <source>
        <dbReference type="ARBA" id="ARBA00023136"/>
    </source>
</evidence>
<accession>A0A9P8EMJ3</accession>
<feature type="transmembrane region" description="Helical" evidence="8">
    <location>
        <begin position="368"/>
        <end position="392"/>
    </location>
</feature>
<dbReference type="InterPro" id="IPR050360">
    <property type="entry name" value="MFS_Sugar_Transporters"/>
</dbReference>
<feature type="transmembrane region" description="Helical" evidence="8">
    <location>
        <begin position="170"/>
        <end position="193"/>
    </location>
</feature>
<dbReference type="PANTHER" id="PTHR48022:SF37">
    <property type="entry name" value="MAJOR FACILITATOR SUPERFAMILY (MFS) PROFILE DOMAIN-CONTAINING PROTEIN-RELATED"/>
    <property type="match status" value="1"/>
</dbReference>
<comment type="caution">
    <text evidence="10">The sequence shown here is derived from an EMBL/GenBank/DDBJ whole genome shotgun (WGS) entry which is preliminary data.</text>
</comment>
<evidence type="ECO:0000256" key="4">
    <source>
        <dbReference type="ARBA" id="ARBA00022692"/>
    </source>
</evidence>
<feature type="transmembrane region" description="Helical" evidence="8">
    <location>
        <begin position="308"/>
        <end position="325"/>
    </location>
</feature>
<feature type="transmembrane region" description="Helical" evidence="8">
    <location>
        <begin position="50"/>
        <end position="67"/>
    </location>
</feature>
<feature type="transmembrane region" description="Helical" evidence="8">
    <location>
        <begin position="332"/>
        <end position="356"/>
    </location>
</feature>
<reference evidence="10" key="2">
    <citation type="submission" date="2021-08" db="EMBL/GenBank/DDBJ databases">
        <authorList>
            <person name="Gostincar C."/>
            <person name="Sun X."/>
            <person name="Song Z."/>
            <person name="Gunde-Cimerman N."/>
        </authorList>
    </citation>
    <scope>NUCLEOTIDE SEQUENCE</scope>
    <source>
        <strain evidence="10">EXF-9911</strain>
    </source>
</reference>
<feature type="non-terminal residue" evidence="10">
    <location>
        <position position="513"/>
    </location>
</feature>
<dbReference type="Pfam" id="PF00083">
    <property type="entry name" value="Sugar_tr"/>
    <property type="match status" value="1"/>
</dbReference>
<dbReference type="SUPFAM" id="SSF103473">
    <property type="entry name" value="MFS general substrate transporter"/>
    <property type="match status" value="1"/>
</dbReference>
<dbReference type="PROSITE" id="PS50850">
    <property type="entry name" value="MFS"/>
    <property type="match status" value="1"/>
</dbReference>
<dbReference type="NCBIfam" id="TIGR00879">
    <property type="entry name" value="SP"/>
    <property type="match status" value="1"/>
</dbReference>
<reference evidence="10" key="1">
    <citation type="journal article" date="2021" name="J Fungi (Basel)">
        <title>Virulence traits and population genomics of the black yeast Aureobasidium melanogenum.</title>
        <authorList>
            <person name="Cernosa A."/>
            <person name="Sun X."/>
            <person name="Gostincar C."/>
            <person name="Fang C."/>
            <person name="Gunde-Cimerman N."/>
            <person name="Song Z."/>
        </authorList>
    </citation>
    <scope>NUCLEOTIDE SEQUENCE</scope>
    <source>
        <strain evidence="10">EXF-9911</strain>
    </source>
</reference>
<organism evidence="10 11">
    <name type="scientific">Aureobasidium melanogenum</name>
    <name type="common">Aureobasidium pullulans var. melanogenum</name>
    <dbReference type="NCBI Taxonomy" id="46634"/>
    <lineage>
        <taxon>Eukaryota</taxon>
        <taxon>Fungi</taxon>
        <taxon>Dikarya</taxon>
        <taxon>Ascomycota</taxon>
        <taxon>Pezizomycotina</taxon>
        <taxon>Dothideomycetes</taxon>
        <taxon>Dothideomycetidae</taxon>
        <taxon>Dothideales</taxon>
        <taxon>Saccotheciaceae</taxon>
        <taxon>Aureobasidium</taxon>
    </lineage>
</organism>
<evidence type="ECO:0000256" key="1">
    <source>
        <dbReference type="ARBA" id="ARBA00004141"/>
    </source>
</evidence>
<feature type="transmembrane region" description="Helical" evidence="8">
    <location>
        <begin position="432"/>
        <end position="451"/>
    </location>
</feature>
<dbReference type="OrthoDB" id="6612291at2759"/>
<feature type="transmembrane region" description="Helical" evidence="8">
    <location>
        <begin position="404"/>
        <end position="426"/>
    </location>
</feature>
<evidence type="ECO:0000256" key="5">
    <source>
        <dbReference type="ARBA" id="ARBA00022989"/>
    </source>
</evidence>
<dbReference type="EMBL" id="JAHFXF010000149">
    <property type="protein sequence ID" value="KAG9694825.1"/>
    <property type="molecule type" value="Genomic_DNA"/>
</dbReference>
<keyword evidence="5 8" id="KW-1133">Transmembrane helix</keyword>
<dbReference type="AlphaFoldDB" id="A0A9P8EMJ3"/>
<sequence>MAVSPRVYQFLVSIFASLGSLLYGYDLGVVAEVVAAPSFLAAFGDNTTKTGLVVSLFTVGAFFGAFWAGPCGDYLGRKWTIFIGGAVFILGGSVQTAAQDYSYMFGGRFVAGLGVGALIMIIPLYQAELAHPSIRGRITALQQFMLGVGNLIAAWVSYGTYISFDDDNSAQWRIGLGLQLLPAVFLTSLILLFPESPRWLIHHGRSEEGLRVLAQLHASGNDQDTFVQEEYDAITAAVEYEKEHAAKSYTEKSYTELFKTRSSFRRLITALSLQASVQMSGVSAIQYYSPDIYGQIGISGSDTFMFQGFNAIVALAAQFCCMLFIDRVGRRWTLIGGNLLNMVTFIIATALLASYPPGASTNKSAQEAFIAMTWLFNFSYSVACGPLSWIIPAEIFDTHTRSKGVSLATACSFAFNTMIGQVSPIALERIGWKYYILFVVCSATNALWFWATLPETAKRPLEDMGPLFQKMPWFVPGKSRISLQQLWGDEWKGSAGEIGKVEEKELKIEKAED</sequence>
<dbReference type="GO" id="GO:0005351">
    <property type="term" value="F:carbohydrate:proton symporter activity"/>
    <property type="evidence" value="ECO:0007669"/>
    <property type="project" value="TreeGrafter"/>
</dbReference>
<keyword evidence="4 8" id="KW-0812">Transmembrane</keyword>
<dbReference type="PRINTS" id="PR00171">
    <property type="entry name" value="SUGRTRNSPORT"/>
</dbReference>
<evidence type="ECO:0000256" key="3">
    <source>
        <dbReference type="ARBA" id="ARBA00022448"/>
    </source>
</evidence>
<evidence type="ECO:0000313" key="10">
    <source>
        <dbReference type="EMBL" id="KAG9694825.1"/>
    </source>
</evidence>
<evidence type="ECO:0000313" key="11">
    <source>
        <dbReference type="Proteomes" id="UP000779574"/>
    </source>
</evidence>
<dbReference type="InterPro" id="IPR005828">
    <property type="entry name" value="MFS_sugar_transport-like"/>
</dbReference>
<dbReference type="GO" id="GO:0016020">
    <property type="term" value="C:membrane"/>
    <property type="evidence" value="ECO:0007669"/>
    <property type="project" value="UniProtKB-SubCell"/>
</dbReference>
<evidence type="ECO:0000256" key="8">
    <source>
        <dbReference type="SAM" id="Phobius"/>
    </source>
</evidence>
<feature type="transmembrane region" description="Helical" evidence="8">
    <location>
        <begin position="79"/>
        <end position="98"/>
    </location>
</feature>
<dbReference type="InterPro" id="IPR005829">
    <property type="entry name" value="Sugar_transporter_CS"/>
</dbReference>
<keyword evidence="6 8" id="KW-0472">Membrane</keyword>
<dbReference type="Proteomes" id="UP000779574">
    <property type="component" value="Unassembled WGS sequence"/>
</dbReference>
<dbReference type="PANTHER" id="PTHR48022">
    <property type="entry name" value="PLASTIDIC GLUCOSE TRANSPORTER 4"/>
    <property type="match status" value="1"/>
</dbReference>
<feature type="domain" description="Major facilitator superfamily (MFS) profile" evidence="9">
    <location>
        <begin position="12"/>
        <end position="457"/>
    </location>
</feature>
<evidence type="ECO:0000256" key="2">
    <source>
        <dbReference type="ARBA" id="ARBA00010992"/>
    </source>
</evidence>
<protein>
    <submittedName>
        <fullName evidence="10">MFS transporter</fullName>
    </submittedName>
</protein>
<feature type="transmembrane region" description="Helical" evidence="8">
    <location>
        <begin position="104"/>
        <end position="124"/>
    </location>
</feature>
<dbReference type="Gene3D" id="1.20.1250.20">
    <property type="entry name" value="MFS general substrate transporter like domains"/>
    <property type="match status" value="1"/>
</dbReference>
<keyword evidence="3 7" id="KW-0813">Transport</keyword>
<dbReference type="FunFam" id="1.20.1250.20:FF:000090">
    <property type="entry name" value="MFS sugar transporter, putative"/>
    <property type="match status" value="1"/>
</dbReference>
<feature type="transmembrane region" description="Helical" evidence="8">
    <location>
        <begin position="144"/>
        <end position="164"/>
    </location>
</feature>
<feature type="transmembrane region" description="Helical" evidence="8">
    <location>
        <begin position="267"/>
        <end position="288"/>
    </location>
</feature>
<comment type="similarity">
    <text evidence="2 7">Belongs to the major facilitator superfamily. Sugar transporter (TC 2.A.1.1) family.</text>
</comment>
<name>A0A9P8EMJ3_AURME</name>